<dbReference type="HOGENOM" id="CLU_063700_0_0_6"/>
<reference evidence="3 5" key="1">
    <citation type="journal article" date="2012" name="J. Bacteriol.">
        <title>Genome sequence of Pectobacterium sp. strain SCC3193.</title>
        <authorList>
            <person name="Koskinen J.P."/>
            <person name="Laine P."/>
            <person name="Niemi O."/>
            <person name="Nykyri J."/>
            <person name="Harjunpaa H."/>
            <person name="Auvinen P."/>
            <person name="Paulin L."/>
            <person name="Pirhonen M."/>
            <person name="Palva T."/>
            <person name="Holm L."/>
        </authorList>
    </citation>
    <scope>NUCLEOTIDE SEQUENCE [LARGE SCALE GENOMIC DNA]</scope>
    <source>
        <strain evidence="3 5">SCC3193</strain>
    </source>
</reference>
<proteinExistence type="predicted"/>
<dbReference type="GO" id="GO:0010468">
    <property type="term" value="P:regulation of gene expression"/>
    <property type="evidence" value="ECO:0007669"/>
    <property type="project" value="InterPro"/>
</dbReference>
<reference evidence="6" key="3">
    <citation type="submission" date="2023-07" db="EMBL/GenBank/DDBJ databases">
        <title>Identification of Pectobacterium versatile causing blackleg of potato from New York State with a whole genome sequencing approach.</title>
        <authorList>
            <person name="Ma X."/>
            <person name="Swingle B."/>
        </authorList>
    </citation>
    <scope>NUCLEOTIDE SEQUENCE [LARGE SCALE GENOMIC DNA]</scope>
    <source>
        <strain evidence="6">NY1588A</strain>
    </source>
</reference>
<reference evidence="4" key="4">
    <citation type="submission" date="2024-05" db="EMBL/GenBank/DDBJ databases">
        <title>Identification of Pectobacterium versatile causing blackleg of potato from New York State with a whole genome sequencing approach.</title>
        <authorList>
            <person name="Ma X."/>
            <person name="Swingle B."/>
        </authorList>
    </citation>
    <scope>NUCLEOTIDE SEQUENCE</scope>
    <source>
        <strain evidence="4">NY1588A</strain>
    </source>
</reference>
<dbReference type="EMBL" id="CP003415">
    <property type="protein sequence ID" value="AFI89444.1"/>
    <property type="molecule type" value="Genomic_DNA"/>
</dbReference>
<dbReference type="GO" id="GO:0016020">
    <property type="term" value="C:membrane"/>
    <property type="evidence" value="ECO:0007669"/>
    <property type="project" value="InterPro"/>
</dbReference>
<keyword evidence="2" id="KW-0812">Transmembrane</keyword>
<feature type="compositionally biased region" description="Low complexity" evidence="1">
    <location>
        <begin position="254"/>
        <end position="299"/>
    </location>
</feature>
<feature type="compositionally biased region" description="Low complexity" evidence="1">
    <location>
        <begin position="163"/>
        <end position="180"/>
    </location>
</feature>
<feature type="transmembrane region" description="Helical" evidence="2">
    <location>
        <begin position="402"/>
        <end position="420"/>
    </location>
</feature>
<evidence type="ECO:0000313" key="4">
    <source>
        <dbReference type="EMBL" id="MBI0555202.1"/>
    </source>
</evidence>
<evidence type="ECO:0000313" key="3">
    <source>
        <dbReference type="EMBL" id="AFI89444.1"/>
    </source>
</evidence>
<sequence>MQPVSGPGAPLPGERAVTPTTTSSTSSASSNAAGSSSGDRPLTLAQRTTLENLVLKVAALTTSKAAEVWTTVKQGLGLAENNELQSRHYQPAEQILQTRLTQAQDNSGRQPLLQRLTEMLPQGNNRQAVSDFIRQQFGSTTLSALSKTQLQQVVTLLQNGQIPQSTAPASTPQAAQAPNSPERPLSPVEQRSLNQLVTRLATMTGEQPARVLSNLMTMQNLTPGDTIPFKHLPLLTQFLQAQVELQQTQTLLRTTLTPQGTPTNTGTAGAPQEPPTANTTNTANATNTNSASTATLSSSQPLPTQNTLLSPNLAPLQALLQQPMTAQEQQLLIDYTQNRFNISLQTPLTPMQVSDLLTFLFTQRIQRSQETDWTTTSQLLHPLFNPLIASLPLSWQSLFHKPMFLVIVSTCVAAFLLWVLL</sequence>
<dbReference type="KEGG" id="pec:W5S_1345"/>
<keyword evidence="2" id="KW-0472">Membrane</keyword>
<dbReference type="Proteomes" id="UP001194579">
    <property type="component" value="Unassembled WGS sequence"/>
</dbReference>
<dbReference type="STRING" id="1905730.W5S_1345"/>
<dbReference type="InterPro" id="IPR023597">
    <property type="entry name" value="Flagellar_regulator_Flk"/>
</dbReference>
<feature type="compositionally biased region" description="Low complexity" evidence="1">
    <location>
        <begin position="18"/>
        <end position="37"/>
    </location>
</feature>
<reference evidence="3" key="2">
    <citation type="submission" date="2012-03" db="EMBL/GenBank/DDBJ databases">
        <authorList>
            <person name="Koskinen P."/>
            <person name="Laine P."/>
            <person name="Niemi O."/>
            <person name="Nykyri J."/>
            <person name="Harjunpaa H."/>
            <person name="Auvinen P."/>
            <person name="Paulin L."/>
            <person name="Pirhonen M."/>
            <person name="Palva T."/>
            <person name="Holm L."/>
        </authorList>
    </citation>
    <scope>NUCLEOTIDE SEQUENCE</scope>
    <source>
        <strain evidence="3">SCC3193</strain>
    </source>
</reference>
<evidence type="ECO:0000256" key="1">
    <source>
        <dbReference type="SAM" id="MobiDB-lite"/>
    </source>
</evidence>
<keyword evidence="3" id="KW-0966">Cell projection</keyword>
<keyword evidence="3" id="KW-0969">Cilium</keyword>
<gene>
    <name evidence="3" type="ordered locus">W5S_1345</name>
    <name evidence="4" type="ORF">F6Q06_11985</name>
</gene>
<dbReference type="AlphaFoldDB" id="A0A0H3I233"/>
<evidence type="ECO:0000256" key="2">
    <source>
        <dbReference type="SAM" id="Phobius"/>
    </source>
</evidence>
<evidence type="ECO:0000313" key="5">
    <source>
        <dbReference type="Proteomes" id="UP000008044"/>
    </source>
</evidence>
<feature type="region of interest" description="Disordered" evidence="1">
    <location>
        <begin position="163"/>
        <end position="188"/>
    </location>
</feature>
<dbReference type="RefSeq" id="WP_014699122.1">
    <property type="nucleotide sequence ID" value="NC_017845.1"/>
</dbReference>
<dbReference type="PATRIC" id="fig|1166016.3.peg.1363"/>
<evidence type="ECO:0000313" key="6">
    <source>
        <dbReference type="Proteomes" id="UP001194579"/>
    </source>
</evidence>
<dbReference type="Proteomes" id="UP000008044">
    <property type="component" value="Chromosome"/>
</dbReference>
<dbReference type="NCBIfam" id="NF007987">
    <property type="entry name" value="PRK10715.1"/>
    <property type="match status" value="1"/>
</dbReference>
<feature type="region of interest" description="Disordered" evidence="1">
    <location>
        <begin position="254"/>
        <end position="305"/>
    </location>
</feature>
<keyword evidence="6" id="KW-1185">Reference proteome</keyword>
<protein>
    <submittedName>
        <fullName evidence="3">Flagella assembly protein</fullName>
    </submittedName>
    <submittedName>
        <fullName evidence="4">Flagella biosynthesis regulator Flk</fullName>
    </submittedName>
</protein>
<feature type="region of interest" description="Disordered" evidence="1">
    <location>
        <begin position="1"/>
        <end position="41"/>
    </location>
</feature>
<dbReference type="EMBL" id="WABS01000021">
    <property type="protein sequence ID" value="MBI0555202.1"/>
    <property type="molecule type" value="Genomic_DNA"/>
</dbReference>
<accession>A0A0H3I233</accession>
<name>A0A0H3I233_PECPM</name>
<dbReference type="eggNOG" id="ENOG502Z805">
    <property type="taxonomic scope" value="Bacteria"/>
</dbReference>
<keyword evidence="3" id="KW-0282">Flagellum</keyword>
<keyword evidence="2" id="KW-1133">Transmembrane helix</keyword>
<organism evidence="3 5">
    <name type="scientific">Pectobacterium parmentieri</name>
    <dbReference type="NCBI Taxonomy" id="1905730"/>
    <lineage>
        <taxon>Bacteria</taxon>
        <taxon>Pseudomonadati</taxon>
        <taxon>Pseudomonadota</taxon>
        <taxon>Gammaproteobacteria</taxon>
        <taxon>Enterobacterales</taxon>
        <taxon>Pectobacteriaceae</taxon>
        <taxon>Pectobacterium</taxon>
    </lineage>
</organism>
<dbReference type="PIRSF" id="PIRSF020588">
    <property type="entry name" value="Flk"/>
    <property type="match status" value="1"/>
</dbReference>